<dbReference type="Gene3D" id="3.40.50.2000">
    <property type="entry name" value="Glycogen Phosphorylase B"/>
    <property type="match status" value="2"/>
</dbReference>
<dbReference type="EMBL" id="SCKW01000037">
    <property type="protein sequence ID" value="RWZ78080.1"/>
    <property type="molecule type" value="Genomic_DNA"/>
</dbReference>
<evidence type="ECO:0000313" key="3">
    <source>
        <dbReference type="EMBL" id="RWZ78080.1"/>
    </source>
</evidence>
<reference evidence="3" key="1">
    <citation type="submission" date="2019-01" db="EMBL/GenBank/DDBJ databases">
        <title>Genomic signatures and co-occurrence patterns of the ultra-small Saccharimodia (Patescibacteria phylum) suggest a symbiotic lifestyle.</title>
        <authorList>
            <person name="Lemos L."/>
            <person name="Medeiros J."/>
            <person name="Andreote F."/>
            <person name="Fernandes G."/>
            <person name="Varani A."/>
            <person name="Oliveira G."/>
            <person name="Pylro V."/>
        </authorList>
    </citation>
    <scope>NUCLEOTIDE SEQUENCE [LARGE SCALE GENOMIC DNA]</scope>
    <source>
        <strain evidence="3">AMD01</strain>
    </source>
</reference>
<dbReference type="GO" id="GO:0016757">
    <property type="term" value="F:glycosyltransferase activity"/>
    <property type="evidence" value="ECO:0007669"/>
    <property type="project" value="InterPro"/>
</dbReference>
<dbReference type="InterPro" id="IPR028098">
    <property type="entry name" value="Glyco_trans_4-like_N"/>
</dbReference>
<evidence type="ECO:0000259" key="1">
    <source>
        <dbReference type="Pfam" id="PF00534"/>
    </source>
</evidence>
<protein>
    <submittedName>
        <fullName evidence="3">Glycosyltransferase</fullName>
    </submittedName>
</protein>
<dbReference type="InterPro" id="IPR001296">
    <property type="entry name" value="Glyco_trans_1"/>
</dbReference>
<gene>
    <name evidence="3" type="ORF">EOT04_03050</name>
</gene>
<feature type="domain" description="Glycosyl transferase family 1" evidence="1">
    <location>
        <begin position="153"/>
        <end position="282"/>
    </location>
</feature>
<dbReference type="AlphaFoldDB" id="A0A4Q0AGG7"/>
<evidence type="ECO:0000259" key="2">
    <source>
        <dbReference type="Pfam" id="PF13439"/>
    </source>
</evidence>
<dbReference type="Pfam" id="PF13439">
    <property type="entry name" value="Glyco_transf_4"/>
    <property type="match status" value="1"/>
</dbReference>
<dbReference type="PANTHER" id="PTHR45947">
    <property type="entry name" value="SULFOQUINOVOSYL TRANSFERASE SQD2"/>
    <property type="match status" value="1"/>
</dbReference>
<accession>A0A4Q0AGG7</accession>
<dbReference type="SUPFAM" id="SSF53756">
    <property type="entry name" value="UDP-Glycosyltransferase/glycogen phosphorylase"/>
    <property type="match status" value="1"/>
</dbReference>
<name>A0A4Q0AGG7_9BACT</name>
<sequence>MLRINLVSDSAYTVQGHGVHTAFVELANALRRLSDQAATAVDVAVNIRRPADITHIHTVGWHGLRHLLGGSGKKVVSAHVVPGSFVGSLIGADLWHSYMAIYLRWFYNRADIVLAPTENTKKELEKLGVIRPVIVFPNLINTRRYETNAELRRQSRNRHGITAGQFVVVGNGQLQPRKRVDLFIGLAEQLPGITFVWVGGMPFGRMAASAKRMEEMIKNAPANFRCTGTVPLKDVADYYHLADAFIALSEQETFGLAVIEAAAAGLPLVLRDIRGYNRAFRECSIMVGDNSFKDIILRLRDDKAFWRRYHGLALNLAKNYDSRAGVKRLLAIYQDLLVDAGRVSKSVYNGSNK</sequence>
<dbReference type="Pfam" id="PF00534">
    <property type="entry name" value="Glycos_transf_1"/>
    <property type="match status" value="1"/>
</dbReference>
<comment type="caution">
    <text evidence="3">The sequence shown here is derived from an EMBL/GenBank/DDBJ whole genome shotgun (WGS) entry which is preliminary data.</text>
</comment>
<feature type="domain" description="Glycosyltransferase subfamily 4-like N-terminal" evidence="2">
    <location>
        <begin position="48"/>
        <end position="144"/>
    </location>
</feature>
<keyword evidence="4" id="KW-1185">Reference proteome</keyword>
<dbReference type="Proteomes" id="UP000289269">
    <property type="component" value="Unassembled WGS sequence"/>
</dbReference>
<evidence type="ECO:0000313" key="4">
    <source>
        <dbReference type="Proteomes" id="UP000289269"/>
    </source>
</evidence>
<dbReference type="InterPro" id="IPR050194">
    <property type="entry name" value="Glycosyltransferase_grp1"/>
</dbReference>
<proteinExistence type="predicted"/>
<organism evidence="3 4">
    <name type="scientific">Candidatus Chaera renei</name>
    <dbReference type="NCBI Taxonomy" id="2506947"/>
    <lineage>
        <taxon>Bacteria</taxon>
        <taxon>Candidatus Saccharimonadota</taxon>
        <taxon>Candidatus Saccharimonadia</taxon>
        <taxon>Candidatus Saccharimonadales</taxon>
        <taxon>Candidatus Saccharimonadaceae</taxon>
        <taxon>Candidatus Chaera</taxon>
    </lineage>
</organism>
<dbReference type="PANTHER" id="PTHR45947:SF3">
    <property type="entry name" value="SULFOQUINOVOSYL TRANSFERASE SQD2"/>
    <property type="match status" value="1"/>
</dbReference>